<feature type="region of interest" description="Disordered" evidence="1">
    <location>
        <begin position="3778"/>
        <end position="3907"/>
    </location>
</feature>
<dbReference type="Pfam" id="PF17892">
    <property type="entry name" value="Cadherin_5"/>
    <property type="match status" value="5"/>
</dbReference>
<dbReference type="NCBIfam" id="NF012211">
    <property type="entry name" value="tand_rpt_95"/>
    <property type="match status" value="4"/>
</dbReference>
<dbReference type="InterPro" id="IPR040853">
    <property type="entry name" value="RapA2_cadherin-like"/>
</dbReference>
<dbReference type="Pfam" id="PF17803">
    <property type="entry name" value="Cadherin_4"/>
    <property type="match status" value="15"/>
</dbReference>
<dbReference type="SMART" id="SM00112">
    <property type="entry name" value="CA"/>
    <property type="match status" value="10"/>
</dbReference>
<dbReference type="InterPro" id="IPR041690">
    <property type="entry name" value="Cadherin_5"/>
</dbReference>
<dbReference type="Gene3D" id="2.60.40.3440">
    <property type="match status" value="3"/>
</dbReference>
<feature type="compositionally biased region" description="Low complexity" evidence="1">
    <location>
        <begin position="3854"/>
        <end position="3868"/>
    </location>
</feature>
<feature type="domain" description="Cadherin" evidence="2">
    <location>
        <begin position="1105"/>
        <end position="1219"/>
    </location>
</feature>
<organism evidence="3 4">
    <name type="scientific">Falsiruegeria mediterranea M17</name>
    <dbReference type="NCBI Taxonomy" id="1200281"/>
    <lineage>
        <taxon>Bacteria</taxon>
        <taxon>Pseudomonadati</taxon>
        <taxon>Pseudomonadota</taxon>
        <taxon>Alphaproteobacteria</taxon>
        <taxon>Rhodobacterales</taxon>
        <taxon>Roseobacteraceae</taxon>
        <taxon>Falsiruegeria</taxon>
    </lineage>
</organism>
<name>A0A2R8CG39_9RHOB</name>
<evidence type="ECO:0000313" key="3">
    <source>
        <dbReference type="EMBL" id="SPJ31366.1"/>
    </source>
</evidence>
<dbReference type="InterPro" id="IPR013783">
    <property type="entry name" value="Ig-like_fold"/>
</dbReference>
<dbReference type="PANTHER" id="PTHR14139">
    <property type="entry name" value="CALSYNTENIN"/>
    <property type="match status" value="1"/>
</dbReference>
<feature type="region of interest" description="Disordered" evidence="1">
    <location>
        <begin position="1"/>
        <end position="63"/>
    </location>
</feature>
<feature type="region of interest" description="Disordered" evidence="1">
    <location>
        <begin position="1096"/>
        <end position="1128"/>
    </location>
</feature>
<dbReference type="NCBIfam" id="TIGR01965">
    <property type="entry name" value="VCBS_repeat"/>
    <property type="match status" value="26"/>
</dbReference>
<dbReference type="InterPro" id="IPR006644">
    <property type="entry name" value="Cadg"/>
</dbReference>
<gene>
    <name evidence="3" type="ORF">TRM7615_04909</name>
</gene>
<feature type="compositionally biased region" description="Polar residues" evidence="1">
    <location>
        <begin position="1104"/>
        <end position="1128"/>
    </location>
</feature>
<dbReference type="OrthoDB" id="9773411at2"/>
<dbReference type="PROSITE" id="PS50268">
    <property type="entry name" value="CADHERIN_2"/>
    <property type="match status" value="5"/>
</dbReference>
<dbReference type="EMBL" id="ONZG01000021">
    <property type="protein sequence ID" value="SPJ31366.1"/>
    <property type="molecule type" value="Genomic_DNA"/>
</dbReference>
<evidence type="ECO:0000313" key="4">
    <source>
        <dbReference type="Proteomes" id="UP000244898"/>
    </source>
</evidence>
<feature type="compositionally biased region" description="Low complexity" evidence="1">
    <location>
        <begin position="141"/>
        <end position="154"/>
    </location>
</feature>
<feature type="compositionally biased region" description="Acidic residues" evidence="1">
    <location>
        <begin position="3898"/>
        <end position="3907"/>
    </location>
</feature>
<dbReference type="PANTHER" id="PTHR14139:SF2">
    <property type="entry name" value="CALSYNTENIN-1"/>
    <property type="match status" value="1"/>
</dbReference>
<dbReference type="SMART" id="SM00736">
    <property type="entry name" value="CADG"/>
    <property type="match status" value="5"/>
</dbReference>
<reference evidence="4" key="1">
    <citation type="submission" date="2018-03" db="EMBL/GenBank/DDBJ databases">
        <authorList>
            <person name="Rodrigo-Torres L."/>
            <person name="Arahal R. D."/>
            <person name="Lucena T."/>
        </authorList>
    </citation>
    <scope>NUCLEOTIDE SEQUENCE [LARGE SCALE GENOMIC DNA]</scope>
    <source>
        <strain evidence="4">CECT 7615</strain>
    </source>
</reference>
<feature type="compositionally biased region" description="Polar residues" evidence="1">
    <location>
        <begin position="3787"/>
        <end position="3796"/>
    </location>
</feature>
<dbReference type="Gene3D" id="2.60.40.10">
    <property type="entry name" value="Immunoglobulins"/>
    <property type="match status" value="18"/>
</dbReference>
<dbReference type="InterPro" id="IPR002126">
    <property type="entry name" value="Cadherin-like_dom"/>
</dbReference>
<proteinExistence type="predicted"/>
<feature type="domain" description="Cadherin" evidence="2">
    <location>
        <begin position="1424"/>
        <end position="1533"/>
    </location>
</feature>
<dbReference type="GO" id="GO:0007156">
    <property type="term" value="P:homophilic cell adhesion via plasma membrane adhesion molecules"/>
    <property type="evidence" value="ECO:0007669"/>
    <property type="project" value="InterPro"/>
</dbReference>
<feature type="region of interest" description="Disordered" evidence="1">
    <location>
        <begin position="135"/>
        <end position="174"/>
    </location>
</feature>
<feature type="domain" description="Cadherin" evidence="2">
    <location>
        <begin position="2517"/>
        <end position="2620"/>
    </location>
</feature>
<feature type="region of interest" description="Disordered" evidence="1">
    <location>
        <begin position="1315"/>
        <end position="1335"/>
    </location>
</feature>
<accession>A0A2R8CG39</accession>
<dbReference type="Proteomes" id="UP000244898">
    <property type="component" value="Unassembled WGS sequence"/>
</dbReference>
<feature type="domain" description="Cadherin" evidence="2">
    <location>
        <begin position="679"/>
        <end position="788"/>
    </location>
</feature>
<dbReference type="GO" id="GO:0016020">
    <property type="term" value="C:membrane"/>
    <property type="evidence" value="ECO:0007669"/>
    <property type="project" value="InterPro"/>
</dbReference>
<protein>
    <recommendedName>
        <fullName evidence="2">Cadherin domain-containing protein</fullName>
    </recommendedName>
</protein>
<keyword evidence="4" id="KW-1185">Reference proteome</keyword>
<feature type="domain" description="Cadherin" evidence="2">
    <location>
        <begin position="3411"/>
        <end position="3514"/>
    </location>
</feature>
<evidence type="ECO:0000259" key="2">
    <source>
        <dbReference type="PROSITE" id="PS50268"/>
    </source>
</evidence>
<evidence type="ECO:0000256" key="1">
    <source>
        <dbReference type="SAM" id="MobiDB-lite"/>
    </source>
</evidence>
<dbReference type="GO" id="GO:0005509">
    <property type="term" value="F:calcium ion binding"/>
    <property type="evidence" value="ECO:0007669"/>
    <property type="project" value="InterPro"/>
</dbReference>
<dbReference type="InterPro" id="IPR010221">
    <property type="entry name" value="VCBS_dom"/>
</dbReference>
<sequence length="3907" mass="401482">MSDHNPSKPQTSRATADPRDELSEEVFAWVVTDTSELAEVPTEGSHAAPEGSEQSGGGSGNRQLLVSAPALARHMGVDFSELHSEPSRLGAEPGSDWLASSGLAPLPPVHLRGSVAGEPNFTHALPSIGSNQNVGHAVIPTASSGSGSQASRQTPSHIVTGGQPNGPAIAGFIPSAKEGNPVPIVISVVNGNNTLNGSTVTLGGLPPGTTLDQGHAGQGGTWVLGPGTDLKTLTMTPPTDWFGSGHIAATVVDPNGHSAQIQMPFTVQPQPDAAKITGTDSGTASEDHVLSVSGALTVIDPDPGEAHFHTAALTGSYGRVQIDRSGHWTYVLNNSSPSVQALVSGQSEHETFTIHSVDGTSHQLVVIVMGTDDKAAISGTAVGAVTEDKLTATGGKLDVTDPDAGQASFVPQTGAAGAHGSFTVQPDGTWSYTLDNGQPAVQALKTGDQITDTLTVSTVDGTTKQITVTINGTDDKAAISGTAVGAVTEDKLTATGGKLDVTDPDAGQASFVPQTGAAGAHGSFTVQPDGTWSYTLDNGQPAVQALKTGDQITDTLTVSTVDGTTKQITVTINGTDDKAAISGTAVGAVTEDKLTATGGKLDVTDPDAGQASFVPQTGAAGAHGSFTVQPDGTWSYTLDNGQPAVQALKTGDQITDTLTVSTVDGTTKQIQITIHGTNDAPVLSTATASATEDGSSVTGQMSATDVDTGDTLAYSLGQTAPAGFTLNADGSWSFDPTDGAYQHLAAGATQQLTIPVTVTDKTGATDTENLVITVTGTNDGPAVSGPVTLPGGTEDKAVQITAAQLLEHATDIDTGDALSVTGLTASHGTISGDAANGFTFTPDPNYNGPVALSYTVTDGHGGNTAQTANLTLAAVGDAAVITASVPQLKEDRDLTGFGSGAELQATGHFHVTDPDGPAQSQFVPHDVNGLLQGSFGGTLQIYANGKYYYHLPNVDVDYLKDGESVQDRFTIDSVDGTTQEVVFTIHGTSDAPVIYSNRHYVFEDNHPLAGQVGKPLTDRISADDADKGDTAQLVFKPIAQVPGFSLKPDGSYTFDASNSAYQYLSEGQKHTVSIPFSVTDPDGHTSTGHLTIKVEGTNDVPSIDGSSVTTGTVTEDASSTRATGTMSASDVDAGSRLHWAAVGSTQGHYGSFAIDAHTGQWTYTLDNSLPATQQLSATDQPTENFRVAVIDEHGAQSQKTVVVTVSGTNDGPAVSGPVTLPGGTEDKAVQITAAQLLEHATDVDTGDQLSVTGLTASHGTISGDAANGFTFTPDPNYNGPVSLSYTVTDGHGGSVAQKATIALAARDDPAVVSGTDTGDLTEDKNVGPSSAHPISVGGTLSVSDPDGAASNHFSYSIWGEHAVSDPFGGSLHMDRYGNWHYAVDNSHAAVQRLAAGEEGHATYRVSTADGTTHQIQITIHGTNDAPVLSAATASATEDGSSVTGQMSATDVDTGDTLAYSLGQTAPAGFTLNGDGSWSFDPTDGAYQHLAAGATQQLTIPVTVADKTGATDTENLVITVTGTNDGPAVSGPVTLPGGTEDKAVQITAAQLLEHATDIDTGDQLSVTGLTASHGTISGDAANGFTFTPDPNYNGPVALSYQVTDGHGGTVAQTANLTLAAVGDAAIIGGVDTGDVTENTAGVDMSPDYAQPGMATLQRSVLSADGKLTILDPDAGEAEFDTVRPGINYHGTYGDLYLKANGEWHYYGDAGHLADAGARPTTRGTAIDQLGVGQTLTDTITVHSKDGTPHDIVITIHGSNDRPYCSSEVTLRPGTEDVRQTLTTTQLLANTVDVDANDAGKLSIENLHPDHGSIRDNGDGTFTFTPGKDYSGAVHFTYDVKDAHGGVTHTGATTTLAAVGDAAVITGTDTGSATEDKVHGRIVISGDLDVTDPDGPGQEHFQYSQFGEHAVSDPFGGSLHISSAGTWSYVTDNSNAAVQQLAAGQVGHATYRVSSADGTTHQIQITIHGTNDAPVLSASTASATEDGSAVSGQMSATDVDTGDTLAYSLGQAAPAGFALNADGSWSFDPTDAAYQHLAAGATEQVTIPVTVTDGTDTDTQNLTITVTGTNDAAVYSGSTTGSITEDQLSRSGRLETAWHNLDVTDPDTGEGQVVAIEVGGVLHQLPANFASTIQGTYGSFHTTHGTDGHDKWMYFADNGNPAIQGLKAGENLGETAVLVTQDGTRVPISVTIQGHEDGVVIDTPASTAGWLGEVVEDSKTQVSGQLQAHDTDTHDSVSFTTQTTTNAYGTFTVDASGHWAFALDNNAVQNMRAGQRHAMGFDIEAVSTDGSKAMQHVEIFARGTNDAPVLSASTAYATEDGQRVTGRMSATDVDTGDTQRFSIAQPVDGFTMNQDGSWSFDPTGAAYQNIPDGQTRDVTIAVTVADKAGATDTRNLVITVTGTNDSARIAGVDTGHVTEDVGPGHHTSLARISTSGTLTITDPDAGEAAFTPVAGTAGAGTYGSFTLDANGNWTYTADNSQAAVQGLGTSSPPLTDTLTITSIDGTQHTLTVTIHGTNDAPVLSAATASATEDGSAVSGQMSATDVDAGDTLAYSLGQAAPAGFALNADGSWSFDPTDAAYQHLAAGQTEQVTIPVTVTDGTATDTQNLVISVTGTNDLTVFGGVQTGTTHEDGNDVQLFGSTYKHDATDWQRFTVHDADGPVSQLQIEFGGKIAIWDMQSDLDVATPYGKFQFVHADGQGVLSEGYYWNYIGDNKNAAVQALKAGEALPPEQITLISPDGVRFPLTVTVQGAEDGVRIDTSGTIDHVIEQGPSTPVITSGQLQAHDIDTSDSVSWQATPTGGITGHLGTFTVDASGHWEYQLDPAKAAMLGDKMQFFEHFSIVATSTDGSKANQQVSVQVVGTNQAPSLSAMTASATEDGSRVTGQMSATDVDTGDTQAYSLGQAAPAGFTLNGDGSWSFDPTDAAYQHLAAGATEQVTIPVTVTDGTDTDTQNLTITVTGTNDAAVYSGSTTGSITEDQLSRSGRLETAWHNLDVTDPDTGEGQVVAIEVGGVLHQLPANFASTIQGTYGSFHTTHGTDGHDKWMYFADNGNPAIQGLKAGENLGETAVLVTQDGTRVPISVTIQGHEDGVVIDTPASTAGWLGEVVEDSKTQVSGQLQAHDTDTHDSVSFTPQTTTNAYGTFTVDASGHWAFALDNNAVQNMRAGQRHAMGFDIEAVSTDGSKAMQHVEIFARGTNDAPVLSASTAYATEDGQRVTGRMSATDVDTGDTQRFSIAQPVDGFTMNQDGSWSFDPTGAAYQNIPDGQTRDVTIAVTVADKAGATDTRNLVITVTGTNDSARIAGVDTGHVTEDVGPGHHTSLARISTSGTLTITDPDAGEAAFTPVAGTAGAGTYGSFTLDANGNWTYTADNSQAAVQGLGTSSPPLTDTLTITSIDGTQHTLTVTIHGTNDAPVLSAATASATEDGSTVSGQMSATDTDKGDALTYSLGQAAPAGFTLNPDGSWSFDPKDAAYQHLAASATEQVTIPVTVTDGTDTDSRNLVITVTGTNDGPVVHPGDLGATQPGANKTWSPADLLAAIHATDVDQGDQLSVSNIQVDARYGSFHQTGGNWVFTPTSGANQTDVPVTISVTDGHETRSTTATLDVTAAPTPPKATQVQGSGTTHLSGTLTGGSGGWSIDNGQGHGVLSLQGQYGTLTINPQNGHFEYNYRADSAVIKQGGGGTTSGRHTDTFRILQHGTHTSDAEVQVNINVQSVHGNSGHHVDHTTLLGIDIVPVTPSQHNAPSYDEPAIEVTVDMDPQDPNDEIIGLSDVVEASVAQRSEVADAEQSQGTSPENEPTEHSREAIAGSSQDSPTSPYLDAIGGGVGPDASSQTPGVDHANPYVSALGVDALSPGDTPVLDPTTLDDPMVSGNAEPDAQNENVEPDLPMDDPIVHLPEDDDPSTNSG</sequence>